<evidence type="ECO:0000313" key="1">
    <source>
        <dbReference type="EMBL" id="VFU45746.1"/>
    </source>
</evidence>
<organism evidence="1">
    <name type="scientific">Salix viminalis</name>
    <name type="common">Common osier</name>
    <name type="synonym">Basket willow</name>
    <dbReference type="NCBI Taxonomy" id="40686"/>
    <lineage>
        <taxon>Eukaryota</taxon>
        <taxon>Viridiplantae</taxon>
        <taxon>Streptophyta</taxon>
        <taxon>Embryophyta</taxon>
        <taxon>Tracheophyta</taxon>
        <taxon>Spermatophyta</taxon>
        <taxon>Magnoliopsida</taxon>
        <taxon>eudicotyledons</taxon>
        <taxon>Gunneridae</taxon>
        <taxon>Pentapetalae</taxon>
        <taxon>rosids</taxon>
        <taxon>fabids</taxon>
        <taxon>Malpighiales</taxon>
        <taxon>Salicaceae</taxon>
        <taxon>Saliceae</taxon>
        <taxon>Salix</taxon>
    </lineage>
</organism>
<dbReference type="AlphaFoldDB" id="A0A6N2LVU1"/>
<gene>
    <name evidence="1" type="ORF">SVIM_LOCUS287910</name>
</gene>
<reference evidence="1" key="1">
    <citation type="submission" date="2019-03" db="EMBL/GenBank/DDBJ databases">
        <authorList>
            <person name="Mank J."/>
            <person name="Almeida P."/>
        </authorList>
    </citation>
    <scope>NUCLEOTIDE SEQUENCE</scope>
    <source>
        <strain evidence="1">78183</strain>
    </source>
</reference>
<protein>
    <submittedName>
        <fullName evidence="1">Uncharacterized protein</fullName>
    </submittedName>
</protein>
<name>A0A6N2LVU1_SALVM</name>
<dbReference type="EMBL" id="CAADRP010001630">
    <property type="protein sequence ID" value="VFU45746.1"/>
    <property type="molecule type" value="Genomic_DNA"/>
</dbReference>
<accession>A0A6N2LVU1</accession>
<sequence length="153" mass="16495">MKNTKTKSDMAQNGSVHDIEKELQEFDESKAGVKGLADAGIINTPPFFVVPESEVSCQPNPVNFHISTCQSSDLIASLQQSLHAASRNLDRVGGNLLEFLSEALGLERNHLTIQHARSPTELREAAPAMIPTSRLSFAGPCWRPPSISPSSSG</sequence>
<proteinExistence type="predicted"/>